<dbReference type="InterPro" id="IPR003594">
    <property type="entry name" value="HATPase_dom"/>
</dbReference>
<dbReference type="InterPro" id="IPR005467">
    <property type="entry name" value="His_kinase_dom"/>
</dbReference>
<comment type="caution">
    <text evidence="17">The sequence shown here is derived from an EMBL/GenBank/DDBJ whole genome shotgun (WGS) entry which is preliminary data.</text>
</comment>
<dbReference type="Pfam" id="PF02743">
    <property type="entry name" value="dCache_1"/>
    <property type="match status" value="1"/>
</dbReference>
<feature type="domain" description="HAMP" evidence="16">
    <location>
        <begin position="310"/>
        <end position="362"/>
    </location>
</feature>
<dbReference type="SUPFAM" id="SSF55785">
    <property type="entry name" value="PYP-like sensor domain (PAS domain)"/>
    <property type="match status" value="1"/>
</dbReference>
<evidence type="ECO:0000256" key="4">
    <source>
        <dbReference type="ARBA" id="ARBA00022475"/>
    </source>
</evidence>
<evidence type="ECO:0000256" key="11">
    <source>
        <dbReference type="ARBA" id="ARBA00022989"/>
    </source>
</evidence>
<keyword evidence="6" id="KW-0808">Transferase</keyword>
<feature type="transmembrane region" description="Helical" evidence="14">
    <location>
        <begin position="9"/>
        <end position="29"/>
    </location>
</feature>
<dbReference type="PROSITE" id="PS50885">
    <property type="entry name" value="HAMP"/>
    <property type="match status" value="1"/>
</dbReference>
<evidence type="ECO:0000256" key="8">
    <source>
        <dbReference type="ARBA" id="ARBA00022741"/>
    </source>
</evidence>
<evidence type="ECO:0000256" key="5">
    <source>
        <dbReference type="ARBA" id="ARBA00022553"/>
    </source>
</evidence>
<dbReference type="Gene3D" id="3.30.450.20">
    <property type="entry name" value="PAS domain"/>
    <property type="match status" value="2"/>
</dbReference>
<dbReference type="InterPro" id="IPR033479">
    <property type="entry name" value="dCache_1"/>
</dbReference>
<dbReference type="SUPFAM" id="SSF158472">
    <property type="entry name" value="HAMP domain-like"/>
    <property type="match status" value="1"/>
</dbReference>
<comment type="catalytic activity">
    <reaction evidence="1">
        <text>ATP + protein L-histidine = ADP + protein N-phospho-L-histidine.</text>
        <dbReference type="EC" id="2.7.13.3"/>
    </reaction>
</comment>
<evidence type="ECO:0000256" key="13">
    <source>
        <dbReference type="ARBA" id="ARBA00023136"/>
    </source>
</evidence>
<proteinExistence type="predicted"/>
<comment type="subcellular location">
    <subcellularLocation>
        <location evidence="2">Cell membrane</location>
        <topology evidence="2">Multi-pass membrane protein</topology>
    </subcellularLocation>
</comment>
<gene>
    <name evidence="17" type="ORF">HNQ41_002334</name>
</gene>
<dbReference type="InterPro" id="IPR000014">
    <property type="entry name" value="PAS"/>
</dbReference>
<name>A0A840QS21_9BACI</name>
<keyword evidence="10" id="KW-0067">ATP-binding</keyword>
<dbReference type="Gene3D" id="6.10.340.10">
    <property type="match status" value="1"/>
</dbReference>
<reference evidence="17 18" key="1">
    <citation type="submission" date="2020-08" db="EMBL/GenBank/DDBJ databases">
        <title>Genomic Encyclopedia of Type Strains, Phase IV (KMG-IV): sequencing the most valuable type-strain genomes for metagenomic binning, comparative biology and taxonomic classification.</title>
        <authorList>
            <person name="Goeker M."/>
        </authorList>
    </citation>
    <scope>NUCLEOTIDE SEQUENCE [LARGE SCALE GENOMIC DNA]</scope>
    <source>
        <strain evidence="17 18">DSM 24696</strain>
    </source>
</reference>
<dbReference type="InterPro" id="IPR029151">
    <property type="entry name" value="Sensor-like_sf"/>
</dbReference>
<evidence type="ECO:0000256" key="14">
    <source>
        <dbReference type="SAM" id="Phobius"/>
    </source>
</evidence>
<evidence type="ECO:0000313" key="18">
    <source>
        <dbReference type="Proteomes" id="UP000551878"/>
    </source>
</evidence>
<dbReference type="GO" id="GO:0005886">
    <property type="term" value="C:plasma membrane"/>
    <property type="evidence" value="ECO:0007669"/>
    <property type="project" value="UniProtKB-SubCell"/>
</dbReference>
<evidence type="ECO:0000259" key="16">
    <source>
        <dbReference type="PROSITE" id="PS50885"/>
    </source>
</evidence>
<dbReference type="EC" id="2.7.13.3" evidence="3"/>
<dbReference type="SUPFAM" id="SSF47384">
    <property type="entry name" value="Homodimeric domain of signal transducing histidine kinase"/>
    <property type="match status" value="1"/>
</dbReference>
<dbReference type="CDD" id="cd00130">
    <property type="entry name" value="PAS"/>
    <property type="match status" value="1"/>
</dbReference>
<sequence length="716" mass="81504">MLKTLRAKLLAFCLIITIIPLFIVGVLSYEWQKQALTDREEERLFAYAEALAADVESMIEERLEGVDYLARNPILVDSESTKAEIDQQIEQFTDSHKAYDDVVVIDDSGVVVSDIDLNITGEKVIKRSWFENSVSGQTNISDLYRSPTTGEPSLVISAPIYNQDQEIKRVVSPVFNLSVFYEKLNRFARERASAHASGESFLLNEGGELIAHPEEERILKENQMRRLGLSRQHIEEHGDNEELYLYAENNEVYAFKEVKQVDGFPHNWYIGVSADRSKLYQPLDSLLFQYVLIFGLVLLLASFFTVRLSHYIVRPVKQLVETTSKFAKGERLQPKYVQAYEEINKLNQTFDAMTKRLHDREKTHRKSTLIIETTDNGVFAFDRNKGEVTLFNQTCEHVFQILKDEMIGSKVDDICPSSHPFHLFIEQLKLHEVLNDETKQFEVRCSIEGDERTFLTSVSTLPSIDGDPDDWEVLVIFNEVTEKRLMQEELLRSEKLSAVGQISAGLAHEIRNPITIIRGFIQLFDQKASSEEEKRYYSLILKEIDRVNQIINDLLNLASPTSNVEKVKVNIPNKLDDLLMLYSSTFQNQHIKLETKYSSNGAYVWANESQVQQVFVNIVQNAIEAMDDGGTLTVEAFEDKQANMLTVSFTDTGGGMDEKTLKNLGTPFHTTKPNGTGLGLVMSYRMIEDIGGKMKVNSQLNEGTTFKIQLPIVQNG</sequence>
<dbReference type="GO" id="GO:0005524">
    <property type="term" value="F:ATP binding"/>
    <property type="evidence" value="ECO:0007669"/>
    <property type="project" value="UniProtKB-KW"/>
</dbReference>
<keyword evidence="4" id="KW-1003">Cell membrane</keyword>
<keyword evidence="9 17" id="KW-0418">Kinase</keyword>
<evidence type="ECO:0000256" key="10">
    <source>
        <dbReference type="ARBA" id="ARBA00022840"/>
    </source>
</evidence>
<keyword evidence="18" id="KW-1185">Reference proteome</keyword>
<dbReference type="SMART" id="SM00388">
    <property type="entry name" value="HisKA"/>
    <property type="match status" value="1"/>
</dbReference>
<evidence type="ECO:0000256" key="6">
    <source>
        <dbReference type="ARBA" id="ARBA00022679"/>
    </source>
</evidence>
<dbReference type="InterPro" id="IPR036097">
    <property type="entry name" value="HisK_dim/P_sf"/>
</dbReference>
<keyword evidence="8" id="KW-0547">Nucleotide-binding</keyword>
<dbReference type="Proteomes" id="UP000551878">
    <property type="component" value="Unassembled WGS sequence"/>
</dbReference>
<dbReference type="InterPro" id="IPR035965">
    <property type="entry name" value="PAS-like_dom_sf"/>
</dbReference>
<dbReference type="Gene3D" id="1.10.287.130">
    <property type="match status" value="1"/>
</dbReference>
<accession>A0A840QS21</accession>
<dbReference type="CDD" id="cd00082">
    <property type="entry name" value="HisKA"/>
    <property type="match status" value="1"/>
</dbReference>
<evidence type="ECO:0000313" key="17">
    <source>
        <dbReference type="EMBL" id="MBB5174140.1"/>
    </source>
</evidence>
<dbReference type="CDD" id="cd06225">
    <property type="entry name" value="HAMP"/>
    <property type="match status" value="1"/>
</dbReference>
<dbReference type="Pfam" id="PF00512">
    <property type="entry name" value="HisKA"/>
    <property type="match status" value="1"/>
</dbReference>
<evidence type="ECO:0000256" key="2">
    <source>
        <dbReference type="ARBA" id="ARBA00004651"/>
    </source>
</evidence>
<dbReference type="CDD" id="cd18774">
    <property type="entry name" value="PDC2_HK_sensor"/>
    <property type="match status" value="1"/>
</dbReference>
<dbReference type="InterPro" id="IPR003660">
    <property type="entry name" value="HAMP_dom"/>
</dbReference>
<protein>
    <recommendedName>
        <fullName evidence="3">histidine kinase</fullName>
        <ecNumber evidence="3">2.7.13.3</ecNumber>
    </recommendedName>
</protein>
<dbReference type="RefSeq" id="WP_184664574.1">
    <property type="nucleotide sequence ID" value="NZ_JACHHB010000010.1"/>
</dbReference>
<dbReference type="SMART" id="SM00091">
    <property type="entry name" value="PAS"/>
    <property type="match status" value="1"/>
</dbReference>
<evidence type="ECO:0000259" key="15">
    <source>
        <dbReference type="PROSITE" id="PS50109"/>
    </source>
</evidence>
<dbReference type="InterPro" id="IPR036890">
    <property type="entry name" value="HATPase_C_sf"/>
</dbReference>
<evidence type="ECO:0000256" key="3">
    <source>
        <dbReference type="ARBA" id="ARBA00012438"/>
    </source>
</evidence>
<dbReference type="Pfam" id="PF02518">
    <property type="entry name" value="HATPase_c"/>
    <property type="match status" value="1"/>
</dbReference>
<feature type="transmembrane region" description="Helical" evidence="14">
    <location>
        <begin position="287"/>
        <end position="308"/>
    </location>
</feature>
<dbReference type="EMBL" id="JACHHB010000010">
    <property type="protein sequence ID" value="MBB5174140.1"/>
    <property type="molecule type" value="Genomic_DNA"/>
</dbReference>
<dbReference type="PROSITE" id="PS50109">
    <property type="entry name" value="HIS_KIN"/>
    <property type="match status" value="1"/>
</dbReference>
<dbReference type="CDD" id="cd12914">
    <property type="entry name" value="PDC1_DGC_like"/>
    <property type="match status" value="1"/>
</dbReference>
<evidence type="ECO:0000256" key="7">
    <source>
        <dbReference type="ARBA" id="ARBA00022692"/>
    </source>
</evidence>
<keyword evidence="13 14" id="KW-0472">Membrane</keyword>
<dbReference type="PANTHER" id="PTHR43065:SF46">
    <property type="entry name" value="C4-DICARBOXYLATE TRANSPORT SENSOR PROTEIN DCTB"/>
    <property type="match status" value="1"/>
</dbReference>
<dbReference type="InterPro" id="IPR004358">
    <property type="entry name" value="Sig_transdc_His_kin-like_C"/>
</dbReference>
<evidence type="ECO:0000256" key="1">
    <source>
        <dbReference type="ARBA" id="ARBA00000085"/>
    </source>
</evidence>
<dbReference type="SUPFAM" id="SSF103190">
    <property type="entry name" value="Sensory domain-like"/>
    <property type="match status" value="1"/>
</dbReference>
<dbReference type="SUPFAM" id="SSF55874">
    <property type="entry name" value="ATPase domain of HSP90 chaperone/DNA topoisomerase II/histidine kinase"/>
    <property type="match status" value="1"/>
</dbReference>
<dbReference type="SMART" id="SM00387">
    <property type="entry name" value="HATPase_c"/>
    <property type="match status" value="1"/>
</dbReference>
<dbReference type="Gene3D" id="3.30.565.10">
    <property type="entry name" value="Histidine kinase-like ATPase, C-terminal domain"/>
    <property type="match status" value="1"/>
</dbReference>
<evidence type="ECO:0000256" key="12">
    <source>
        <dbReference type="ARBA" id="ARBA00023012"/>
    </source>
</evidence>
<dbReference type="InterPro" id="IPR003661">
    <property type="entry name" value="HisK_dim/P_dom"/>
</dbReference>
<organism evidence="17 18">
    <name type="scientific">Texcoconibacillus texcoconensis</name>
    <dbReference type="NCBI Taxonomy" id="1095777"/>
    <lineage>
        <taxon>Bacteria</taxon>
        <taxon>Bacillati</taxon>
        <taxon>Bacillota</taxon>
        <taxon>Bacilli</taxon>
        <taxon>Bacillales</taxon>
        <taxon>Bacillaceae</taxon>
        <taxon>Texcoconibacillus</taxon>
    </lineage>
</organism>
<evidence type="ECO:0000256" key="9">
    <source>
        <dbReference type="ARBA" id="ARBA00022777"/>
    </source>
</evidence>
<keyword evidence="12" id="KW-0902">Two-component regulatory system</keyword>
<keyword evidence="5" id="KW-0597">Phosphoprotein</keyword>
<dbReference type="SMART" id="SM00304">
    <property type="entry name" value="HAMP"/>
    <property type="match status" value="1"/>
</dbReference>
<dbReference type="PANTHER" id="PTHR43065">
    <property type="entry name" value="SENSOR HISTIDINE KINASE"/>
    <property type="match status" value="1"/>
</dbReference>
<feature type="domain" description="Histidine kinase" evidence="15">
    <location>
        <begin position="505"/>
        <end position="714"/>
    </location>
</feature>
<keyword evidence="7 14" id="KW-0812">Transmembrane</keyword>
<dbReference type="PRINTS" id="PR00344">
    <property type="entry name" value="BCTRLSENSOR"/>
</dbReference>
<keyword evidence="11 14" id="KW-1133">Transmembrane helix</keyword>
<dbReference type="AlphaFoldDB" id="A0A840QS21"/>
<dbReference type="GO" id="GO:0000155">
    <property type="term" value="F:phosphorelay sensor kinase activity"/>
    <property type="evidence" value="ECO:0007669"/>
    <property type="project" value="InterPro"/>
</dbReference>